<protein>
    <submittedName>
        <fullName evidence="1">NSP7</fullName>
    </submittedName>
</protein>
<evidence type="ECO:0000313" key="1">
    <source>
        <dbReference type="EMBL" id="XCI78262.1"/>
    </source>
</evidence>
<proteinExistence type="predicted"/>
<reference evidence="1" key="1">
    <citation type="submission" date="2024-07" db="EMBL/GenBank/DDBJ databases">
        <authorList>
            <person name="Quito-Avila D.F."/>
            <person name="Cifuentes R.B."/>
        </authorList>
    </citation>
    <scope>NUCLEOTIDE SEQUENCE</scope>
    <source>
        <strain evidence="1">Tung_2017_RpLV</strain>
    </source>
</reference>
<name>A0AAU8HZX5_9REOV</name>
<dbReference type="EMBL" id="PP974602">
    <property type="protein sequence ID" value="XCI78262.1"/>
    <property type="molecule type" value="Genomic_RNA"/>
</dbReference>
<gene>
    <name evidence="1" type="primary">ORF8</name>
</gene>
<accession>A0AAU8HZX5</accession>
<organism evidence="1">
    <name type="scientific">Blackberry latent virus</name>
    <dbReference type="NCBI Taxonomy" id="3231626"/>
    <lineage>
        <taxon>Viruses</taxon>
        <taxon>Riboviria</taxon>
        <taxon>Orthornavirae</taxon>
        <taxon>Duplornaviricota</taxon>
        <taxon>Resentoviricetes</taxon>
        <taxon>Reovirales</taxon>
    </lineage>
</organism>
<sequence>MDEFTITGITENVLKDYGIFYQNHDYTTRTDISNKLINLSLDADDIKEVTKVRSKLSLEDYVMNDIDGKKLTYMTRFEQLLFGIYLESMYVDNSDEITFNQAWEELIKGDDISILGSEVDFAIINDMMITILNSQCSPMSDGKIRNNSLSYILTNGSAKIIEESKYTREELFKHFENAKQDMINGTSIKQIKSDPILRKKEAFLLKYSKFNATEKKGVKVKKTKTKVLKGRNKGKFVVSDQKENYSYRENDMKDLGIKFDRLTHPTAKNLTGNLLESVTNSDYTKQVLGYEYNVNSGSYFINTFFKIKFVYCSDQEIRDMRELLLNKEEDILIDKSLHARYSKMLKHFVLPDIAGKISLKEKTHLQNISYKSLVLWYVVKKVCGILRFGNVITFKRSPLYETIPRYVRTFFYQLSCKNLNVTINEGMNALGMLDFNVQYIKSTFRFICPLNLAIMDPLYNKIKSNPNRYLIVDCPTNTKPNAFIDNMQKMKNEFITLKCYVDGNYFSTSIKLLYKNYKNKTIDGASDKGVPELTYVGDYKTNLRQEVLNSMLLSKEFDDIRMLLIFCEEVSEQSRAILPDLSSENYVIQNNPVCTVLNKDIYKYLLFNQNLFIQFRKGLQQSSSTPYLIGIFSEKASFKTYITKGISKYINMRLCDILIKKLSMTKNSEDKLKNISLQKESIKNSLPKSTLEMRAIYNMNEEGFELLFDDKHLVKDMQKRMNNQIKVEPFDLQYLSMQLAKREAVGRIDSDLYGKWITWSADKVYKIDSWSDLMRLTEDDEIISSVEVLAEKALNDACSNVSAQLHTNINKDSIKSIFDTNRVNENIIFSFEDAFDAAFVKLSQHDKYGLRKFNDFICGLKEVPMILFIEMHCQNEVWGFPVKHTLRLKPSFDPLSALELRNRDTSLLVQELLYCYYSKRIETNSNAISVASFLHTLMCVC</sequence>